<dbReference type="PANTHER" id="PTHR46507:SF2">
    <property type="entry name" value="AFADIN- AND ALPHA-ACTININ-BINDING PROTEIN"/>
    <property type="match status" value="1"/>
</dbReference>
<keyword evidence="4" id="KW-0963">Cytoplasm</keyword>
<keyword evidence="6" id="KW-0965">Cell junction</keyword>
<dbReference type="Proteomes" id="UP000694546">
    <property type="component" value="Chromosome 8"/>
</dbReference>
<dbReference type="GO" id="GO:0005912">
    <property type="term" value="C:adherens junction"/>
    <property type="evidence" value="ECO:0007669"/>
    <property type="project" value="UniProtKB-SubCell"/>
</dbReference>
<evidence type="ECO:0000256" key="9">
    <source>
        <dbReference type="SAM" id="Coils"/>
    </source>
</evidence>
<dbReference type="GO" id="GO:0007368">
    <property type="term" value="P:determination of left/right symmetry"/>
    <property type="evidence" value="ECO:0007669"/>
    <property type="project" value="Ensembl"/>
</dbReference>
<dbReference type="Pfam" id="PF11559">
    <property type="entry name" value="ADIP"/>
    <property type="match status" value="1"/>
</dbReference>
<feature type="compositionally biased region" description="Polar residues" evidence="10">
    <location>
        <begin position="358"/>
        <end position="371"/>
    </location>
</feature>
<dbReference type="GeneTree" id="ENSGT00390000007688"/>
<sequence>MGDWSMTSPLGVSMENSEISSISRVTLSSSRQNHDSLYSSSLPLSKSSHNVLSAFCIEENVPQCILYINQELSSLGLASMCIATPVEATLNSVPALNAMYELLQAQRRSQRSLEALEQDLLRTSSTLEHLQTGNYRLKDQLELLKREKSGLHEKERQLQLKIETLQSCLKSEKEEIQKLQNIIAGRASQYSHDAKRKERECVKLKERLGQLLIDKRDKKLAIDVLNYLGRSDGKRIQWKTGKAGTSHEGDMYKSLLNDYEARQQSLMVENSELKKVLQQMKRDMMYILSPHKPCAKASPGDDSPERGFPPAGLEGQDEVGECSRENLDQSCEKAREQLTYSIRLQWRRLKNHMEKLDSQVSLAQTQQQSGSEEAVPREVHEEEMQRMRLEVQQGKDFIHTQQQLLQKQLNSSFDDETAALLNDCYTLEEKERLKEEWRLFEEQKGNFERERKNFTEAAIRLGHEKKTFEEDRAAWLKNQFLNLTPFVDRKKYSLSDSQSALSIRSEPELQQSYTPAKLTKSSTYNEFSTTYSSISDGLPSTTELYRTLHLIQPETRHSKRGSWQEPSSPIRAENLFGKSKCSVRCRDPCILSLDKDGDSPI</sequence>
<comment type="similarity">
    <text evidence="3">Belongs to the ADIP family.</text>
</comment>
<dbReference type="GO" id="GO:0007155">
    <property type="term" value="P:cell adhesion"/>
    <property type="evidence" value="ECO:0007669"/>
    <property type="project" value="UniProtKB-KW"/>
</dbReference>
<evidence type="ECO:0000313" key="11">
    <source>
        <dbReference type="Ensembl" id="ENSGMOP00000012048.2"/>
    </source>
</evidence>
<evidence type="ECO:0000256" key="4">
    <source>
        <dbReference type="ARBA" id="ARBA00022490"/>
    </source>
</evidence>
<dbReference type="InterPro" id="IPR052300">
    <property type="entry name" value="Adhesion_Centrosome_assoc"/>
</dbReference>
<dbReference type="OrthoDB" id="312015at2759"/>
<dbReference type="GO" id="GO:0034451">
    <property type="term" value="C:centriolar satellite"/>
    <property type="evidence" value="ECO:0007669"/>
    <property type="project" value="UniProtKB-SubCell"/>
</dbReference>
<organism evidence="11 12">
    <name type="scientific">Gadus morhua</name>
    <name type="common">Atlantic cod</name>
    <dbReference type="NCBI Taxonomy" id="8049"/>
    <lineage>
        <taxon>Eukaryota</taxon>
        <taxon>Metazoa</taxon>
        <taxon>Chordata</taxon>
        <taxon>Craniata</taxon>
        <taxon>Vertebrata</taxon>
        <taxon>Euteleostomi</taxon>
        <taxon>Actinopterygii</taxon>
        <taxon>Neopterygii</taxon>
        <taxon>Teleostei</taxon>
        <taxon>Neoteleostei</taxon>
        <taxon>Acanthomorphata</taxon>
        <taxon>Zeiogadaria</taxon>
        <taxon>Gadariae</taxon>
        <taxon>Gadiformes</taxon>
        <taxon>Gadoidei</taxon>
        <taxon>Gadidae</taxon>
        <taxon>Gadus</taxon>
    </lineage>
</organism>
<comment type="subcellular location">
    <subcellularLocation>
        <location evidence="1">Cell junction</location>
        <location evidence="1">Adherens junction</location>
    </subcellularLocation>
    <subcellularLocation>
        <location evidence="2">Cytoplasm</location>
        <location evidence="2">Cytoskeleton</location>
        <location evidence="2">Microtubule organizing center</location>
        <location evidence="2">Centrosome</location>
        <location evidence="2">Centriolar satellite</location>
    </subcellularLocation>
</comment>
<name>A0A8C4ZER4_GADMO</name>
<dbReference type="OMA" id="SSTCIEA"/>
<evidence type="ECO:0000256" key="1">
    <source>
        <dbReference type="ARBA" id="ARBA00004536"/>
    </source>
</evidence>
<evidence type="ECO:0000256" key="2">
    <source>
        <dbReference type="ARBA" id="ARBA00004607"/>
    </source>
</evidence>
<evidence type="ECO:0000256" key="5">
    <source>
        <dbReference type="ARBA" id="ARBA00022889"/>
    </source>
</evidence>
<feature type="coiled-coil region" evidence="9">
    <location>
        <begin position="256"/>
        <end position="283"/>
    </location>
</feature>
<evidence type="ECO:0000256" key="3">
    <source>
        <dbReference type="ARBA" id="ARBA00009291"/>
    </source>
</evidence>
<evidence type="ECO:0000256" key="7">
    <source>
        <dbReference type="ARBA" id="ARBA00023054"/>
    </source>
</evidence>
<dbReference type="GO" id="GO:0036064">
    <property type="term" value="C:ciliary basal body"/>
    <property type="evidence" value="ECO:0007669"/>
    <property type="project" value="Ensembl"/>
</dbReference>
<keyword evidence="8" id="KW-0206">Cytoskeleton</keyword>
<protein>
    <submittedName>
        <fullName evidence="11">Synovial sarcoma, X breakpoint 2 interacting protein a</fullName>
    </submittedName>
</protein>
<evidence type="ECO:0000256" key="6">
    <source>
        <dbReference type="ARBA" id="ARBA00022949"/>
    </source>
</evidence>
<feature type="coiled-coil region" evidence="9">
    <location>
        <begin position="127"/>
        <end position="214"/>
    </location>
</feature>
<gene>
    <name evidence="11" type="primary">ssx2ipa</name>
</gene>
<dbReference type="AlphaFoldDB" id="A0A8C4ZER4"/>
<keyword evidence="5" id="KW-0130">Cell adhesion</keyword>
<accession>A0A8C4ZER4</accession>
<evidence type="ECO:0000313" key="12">
    <source>
        <dbReference type="Proteomes" id="UP000694546"/>
    </source>
</evidence>
<evidence type="ECO:0000256" key="8">
    <source>
        <dbReference type="ARBA" id="ARBA00023212"/>
    </source>
</evidence>
<dbReference type="Ensembl" id="ENSGMOT00000012373.2">
    <property type="protein sequence ID" value="ENSGMOP00000012048.2"/>
    <property type="gene ID" value="ENSGMOG00000011267.2"/>
</dbReference>
<dbReference type="PANTHER" id="PTHR46507">
    <property type="entry name" value="AFADIN- AND ALPHA-ACTININ-BINDING PROTEIN"/>
    <property type="match status" value="1"/>
</dbReference>
<dbReference type="GO" id="GO:0035735">
    <property type="term" value="P:intraciliary transport involved in cilium assembly"/>
    <property type="evidence" value="ECO:0007669"/>
    <property type="project" value="TreeGrafter"/>
</dbReference>
<proteinExistence type="inferred from homology"/>
<keyword evidence="7 9" id="KW-0175">Coiled coil</keyword>
<keyword evidence="12" id="KW-1185">Reference proteome</keyword>
<reference evidence="11" key="1">
    <citation type="submission" date="2025-08" db="UniProtKB">
        <authorList>
            <consortium name="Ensembl"/>
        </authorList>
    </citation>
    <scope>IDENTIFICATION</scope>
</reference>
<feature type="region of interest" description="Disordered" evidence="10">
    <location>
        <begin position="357"/>
        <end position="378"/>
    </location>
</feature>
<dbReference type="InterPro" id="IPR021622">
    <property type="entry name" value="Afadin/alpha-actinin-bd"/>
</dbReference>
<feature type="region of interest" description="Disordered" evidence="10">
    <location>
        <begin position="293"/>
        <end position="326"/>
    </location>
</feature>
<evidence type="ECO:0000256" key="10">
    <source>
        <dbReference type="SAM" id="MobiDB-lite"/>
    </source>
</evidence>
<reference evidence="11" key="2">
    <citation type="submission" date="2025-09" db="UniProtKB">
        <authorList>
            <consortium name="Ensembl"/>
        </authorList>
    </citation>
    <scope>IDENTIFICATION</scope>
</reference>